<comment type="caution">
    <text evidence="6">The sequence shown here is derived from an EMBL/GenBank/DDBJ whole genome shotgun (WGS) entry which is preliminary data.</text>
</comment>
<organism evidence="6 7">
    <name type="scientific">Streptomyces varsoviensis</name>
    <dbReference type="NCBI Taxonomy" id="67373"/>
    <lineage>
        <taxon>Bacteria</taxon>
        <taxon>Bacillati</taxon>
        <taxon>Actinomycetota</taxon>
        <taxon>Actinomycetes</taxon>
        <taxon>Kitasatosporales</taxon>
        <taxon>Streptomycetaceae</taxon>
        <taxon>Streptomyces</taxon>
    </lineage>
</organism>
<accession>A0ABR5JB03</accession>
<dbReference type="Pfam" id="PF02666">
    <property type="entry name" value="PS_Dcarbxylase"/>
    <property type="match status" value="1"/>
</dbReference>
<evidence type="ECO:0000256" key="3">
    <source>
        <dbReference type="ARBA" id="ARBA00023239"/>
    </source>
</evidence>
<proteinExistence type="predicted"/>
<sequence>MATDVVKQTGRWLPEDQVFLARWLDDLIEQTEEEQRTGGAPGHAKVVKDFEKFVYDNPEVYVLFTDMFEQLSLKETPTGYPQVKSFKQMLHLLDAIIRTTPEFIPPGSSNSAGLIGFPINVILNWAMGTQAGFAAFLNKDVNKQLKVVLNEWAKYLKSNKSKEELKRRKWLTPEALKAMADPGKKFEDLFDCKPEDAYYGFTSWNDFFTRKIRKEAPDPRPVADGDDVVVSACEAFPYRLSEKVQLHRHFSIKGQPYSLAHLLDTAHRGADEPKAEDYVDGTVYQGFLSALAYHRWHSPVKGKIRACRQIPGAYYAEAPSSLCDPAAPDISQGYISHVGTRVLIFIEADNNKLGTLCFVAIGMAEVSSCVLSVKPGDTVRKGQELGMFQYGGSSHCLVFGPSVKLNFVPEAKKIDRDHPRVIKVNAKLATLR</sequence>
<evidence type="ECO:0000259" key="5">
    <source>
        <dbReference type="Pfam" id="PF12588"/>
    </source>
</evidence>
<dbReference type="RefSeq" id="WP_048831479.1">
    <property type="nucleotide sequence ID" value="NZ_JBIRHZ010000007.1"/>
</dbReference>
<evidence type="ECO:0000256" key="1">
    <source>
        <dbReference type="ARBA" id="ARBA00022793"/>
    </source>
</evidence>
<dbReference type="PANTHER" id="PTHR10067:SF9">
    <property type="entry name" value="PHOSPHATIDYLSERINE DECARBOXYLASE FAMILY PROTEIN (AFU_ORTHOLOGUE AFUA_7G01730)"/>
    <property type="match status" value="1"/>
</dbReference>
<keyword evidence="4" id="KW-0670">Pyruvate</keyword>
<dbReference type="InterPro" id="IPR022237">
    <property type="entry name" value="PsiD-like"/>
</dbReference>
<evidence type="ECO:0000313" key="7">
    <source>
        <dbReference type="Proteomes" id="UP000037020"/>
    </source>
</evidence>
<evidence type="ECO:0000256" key="4">
    <source>
        <dbReference type="ARBA" id="ARBA00023317"/>
    </source>
</evidence>
<dbReference type="InterPro" id="IPR003817">
    <property type="entry name" value="PS_Dcarbxylase"/>
</dbReference>
<name>A0ABR5JB03_9ACTN</name>
<keyword evidence="7" id="KW-1185">Reference proteome</keyword>
<feature type="domain" description="L-tryptophan decarboxylase PsiD-like" evidence="5">
    <location>
        <begin position="45"/>
        <end position="179"/>
    </location>
</feature>
<evidence type="ECO:0000313" key="6">
    <source>
        <dbReference type="EMBL" id="KOG90600.1"/>
    </source>
</evidence>
<protein>
    <recommendedName>
        <fullName evidence="5">L-tryptophan decarboxylase PsiD-like domain-containing protein</fullName>
    </recommendedName>
</protein>
<dbReference type="Proteomes" id="UP000037020">
    <property type="component" value="Unassembled WGS sequence"/>
</dbReference>
<keyword evidence="2" id="KW-0865">Zymogen</keyword>
<dbReference type="Pfam" id="PF12588">
    <property type="entry name" value="PSDC"/>
    <property type="match status" value="1"/>
</dbReference>
<dbReference type="PANTHER" id="PTHR10067">
    <property type="entry name" value="PHOSPHATIDYLSERINE DECARBOXYLASE"/>
    <property type="match status" value="1"/>
</dbReference>
<keyword evidence="1" id="KW-0210">Decarboxylase</keyword>
<reference evidence="6 7" key="1">
    <citation type="submission" date="2015-07" db="EMBL/GenBank/DDBJ databases">
        <authorList>
            <person name="Ju K.-S."/>
            <person name="Doroghazi J.R."/>
            <person name="Metcalf W.W."/>
        </authorList>
    </citation>
    <scope>NUCLEOTIDE SEQUENCE [LARGE SCALE GENOMIC DNA]</scope>
    <source>
        <strain evidence="6 7">NRRL B-3589</strain>
    </source>
</reference>
<evidence type="ECO:0000256" key="2">
    <source>
        <dbReference type="ARBA" id="ARBA00023145"/>
    </source>
</evidence>
<keyword evidence="3" id="KW-0456">Lyase</keyword>
<gene>
    <name evidence="6" type="ORF">ADK38_07810</name>
</gene>
<dbReference type="EMBL" id="LGUT01000641">
    <property type="protein sequence ID" value="KOG90600.1"/>
    <property type="molecule type" value="Genomic_DNA"/>
</dbReference>